<sequence length="136" mass="13124">MVVQGGVEVGVSGSVAAVLVGAAGCLAEELVFTAVRDAAELLDVDVEQFVGPGAFVAAHGFAGGPVTGCQGGQAVTAQHAVSGGGGDAASGGQPHRSDAVLAAQAHDLLLDDGRGTTRLVVRAAGAVLHPGGSDCR</sequence>
<protein>
    <submittedName>
        <fullName evidence="1">Uncharacterized protein</fullName>
    </submittedName>
</protein>
<dbReference type="AlphaFoldDB" id="A0A4D4MAG3"/>
<gene>
    <name evidence="1" type="ORF">SAV14893_082360</name>
</gene>
<proteinExistence type="predicted"/>
<comment type="caution">
    <text evidence="1">The sequence shown here is derived from an EMBL/GenBank/DDBJ whole genome shotgun (WGS) entry which is preliminary data.</text>
</comment>
<reference evidence="1 2" key="1">
    <citation type="submission" date="2019-04" db="EMBL/GenBank/DDBJ databases">
        <title>Draft genome sequences of Streptomyces avermitilis NBRC 14893.</title>
        <authorList>
            <person name="Komaki H."/>
            <person name="Tamura T."/>
            <person name="Hosoyama A."/>
        </authorList>
    </citation>
    <scope>NUCLEOTIDE SEQUENCE [LARGE SCALE GENOMIC DNA]</scope>
    <source>
        <strain evidence="1 2">NBRC 14893</strain>
    </source>
</reference>
<dbReference type="Proteomes" id="UP000302139">
    <property type="component" value="Unassembled WGS sequence"/>
</dbReference>
<accession>A0A4D4MAG3</accession>
<evidence type="ECO:0000313" key="1">
    <source>
        <dbReference type="EMBL" id="GDY68843.1"/>
    </source>
</evidence>
<evidence type="ECO:0000313" key="2">
    <source>
        <dbReference type="Proteomes" id="UP000302139"/>
    </source>
</evidence>
<dbReference type="EMBL" id="BJHX01000001">
    <property type="protein sequence ID" value="GDY68843.1"/>
    <property type="molecule type" value="Genomic_DNA"/>
</dbReference>
<name>A0A4D4MAG3_STRAX</name>
<organism evidence="1 2">
    <name type="scientific">Streptomyces avermitilis</name>
    <dbReference type="NCBI Taxonomy" id="33903"/>
    <lineage>
        <taxon>Bacteria</taxon>
        <taxon>Bacillati</taxon>
        <taxon>Actinomycetota</taxon>
        <taxon>Actinomycetes</taxon>
        <taxon>Kitasatosporales</taxon>
        <taxon>Streptomycetaceae</taxon>
        <taxon>Streptomyces</taxon>
    </lineage>
</organism>